<protein>
    <submittedName>
        <fullName evidence="1">Uncharacterized protein</fullName>
    </submittedName>
</protein>
<proteinExistence type="predicted"/>
<comment type="caution">
    <text evidence="1">The sequence shown here is derived from an EMBL/GenBank/DDBJ whole genome shotgun (WGS) entry which is preliminary data.</text>
</comment>
<name>A0A8S9T2Q4_9CYAN</name>
<dbReference type="AlphaFoldDB" id="A0A8S9T2Q4"/>
<reference evidence="1" key="2">
    <citation type="submission" date="2019-11" db="EMBL/GenBank/DDBJ databases">
        <title>Improved Assembly of Tolypothrix boutellei genome.</title>
        <authorList>
            <person name="Sarangi A.N."/>
            <person name="Mukherjee M."/>
            <person name="Ghosh S."/>
            <person name="Singh D."/>
            <person name="Das A."/>
            <person name="Kant S."/>
            <person name="Prusty A."/>
            <person name="Tripathy S."/>
        </authorList>
    </citation>
    <scope>NUCLEOTIDE SEQUENCE</scope>
    <source>
        <strain evidence="1">VB521301</strain>
    </source>
</reference>
<evidence type="ECO:0000313" key="2">
    <source>
        <dbReference type="Proteomes" id="UP000029738"/>
    </source>
</evidence>
<reference evidence="1" key="1">
    <citation type="journal article" date="2015" name="Genome Announc.">
        <title>Draft Genome Sequence of Tolypothrix boutellei Strain VB521301.</title>
        <authorList>
            <person name="Chandrababunaidu M.M."/>
            <person name="Singh D."/>
            <person name="Sen D."/>
            <person name="Bhan S."/>
            <person name="Das S."/>
            <person name="Gupta A."/>
            <person name="Adhikary S.P."/>
            <person name="Tripathy S."/>
        </authorList>
    </citation>
    <scope>NUCLEOTIDE SEQUENCE</scope>
    <source>
        <strain evidence="1">VB521301</strain>
    </source>
</reference>
<sequence>MDKLAYPLTENTENKRYLLNGNNRPAKVYLLAIKGIVAVQFEVNPEPL</sequence>
<gene>
    <name evidence="1" type="ORF">DA73_0400011095</name>
</gene>
<evidence type="ECO:0000313" key="1">
    <source>
        <dbReference type="EMBL" id="KAF3885954.1"/>
    </source>
</evidence>
<accession>A0A8S9T2Q4</accession>
<keyword evidence="2" id="KW-1185">Reference proteome</keyword>
<dbReference type="Proteomes" id="UP000029738">
    <property type="component" value="Unassembled WGS sequence"/>
</dbReference>
<dbReference type="RefSeq" id="WP_153021455.1">
    <property type="nucleotide sequence ID" value="NZ_JHEG04000001.1"/>
</dbReference>
<dbReference type="EMBL" id="JHEG04000001">
    <property type="protein sequence ID" value="KAF3885954.1"/>
    <property type="molecule type" value="Genomic_DNA"/>
</dbReference>
<organism evidence="1 2">
    <name type="scientific">Tolypothrix bouteillei VB521301</name>
    <dbReference type="NCBI Taxonomy" id="1479485"/>
    <lineage>
        <taxon>Bacteria</taxon>
        <taxon>Bacillati</taxon>
        <taxon>Cyanobacteriota</taxon>
        <taxon>Cyanophyceae</taxon>
        <taxon>Nostocales</taxon>
        <taxon>Tolypothrichaceae</taxon>
        <taxon>Tolypothrix</taxon>
    </lineage>
</organism>